<feature type="transmembrane region" description="Helical" evidence="7">
    <location>
        <begin position="79"/>
        <end position="105"/>
    </location>
</feature>
<comment type="caution">
    <text evidence="9">The sequence shown here is derived from an EMBL/GenBank/DDBJ whole genome shotgun (WGS) entry which is preliminary data.</text>
</comment>
<dbReference type="EMBL" id="MCGO01000021">
    <property type="protein sequence ID" value="ORY44838.1"/>
    <property type="molecule type" value="Genomic_DNA"/>
</dbReference>
<proteinExistence type="predicted"/>
<keyword evidence="4" id="KW-0807">Transducer</keyword>
<keyword evidence="10" id="KW-1185">Reference proteome</keyword>
<feature type="transmembrane region" description="Helical" evidence="7">
    <location>
        <begin position="240"/>
        <end position="265"/>
    </location>
</feature>
<evidence type="ECO:0000256" key="1">
    <source>
        <dbReference type="ARBA" id="ARBA00004141"/>
    </source>
</evidence>
<evidence type="ECO:0000256" key="2">
    <source>
        <dbReference type="ARBA" id="ARBA00022692"/>
    </source>
</evidence>
<sequence>MEAHEITYAAVFGITSALSVLLNATVILCNVAKAAKLQPNSFLAFCLCCSDGYNSFINALVSVLNVFAPLEQAEHRCHILGYFSYTGHSISLLLVLGLTICRYMFIVLELKVPRKFGWVYSSVAVVASAIFCTMPLLIPPQNENNYLPSKSRVACGYIWNDPDTKGRIISSMSLVVMVVPIIFIVYAYSRIYTLMKRSITEMKRVLSVGSKNSLDHHHESLAATAGALKKCVELDEEQRALLIQSVFICVSFATGWSTYVGMVLYESFTGNEIPPALDFSATRFKEI</sequence>
<dbReference type="InterPro" id="IPR017452">
    <property type="entry name" value="GPCR_Rhodpsn_7TM"/>
</dbReference>
<evidence type="ECO:0000256" key="4">
    <source>
        <dbReference type="ARBA" id="ARBA00023040"/>
    </source>
</evidence>
<dbReference type="Proteomes" id="UP000193642">
    <property type="component" value="Unassembled WGS sequence"/>
</dbReference>
<dbReference type="SUPFAM" id="SSF81321">
    <property type="entry name" value="Family A G protein-coupled receptor-like"/>
    <property type="match status" value="1"/>
</dbReference>
<evidence type="ECO:0000256" key="3">
    <source>
        <dbReference type="ARBA" id="ARBA00022989"/>
    </source>
</evidence>
<keyword evidence="6 9" id="KW-0675">Receptor</keyword>
<dbReference type="GO" id="GO:0016020">
    <property type="term" value="C:membrane"/>
    <property type="evidence" value="ECO:0007669"/>
    <property type="project" value="UniProtKB-SubCell"/>
</dbReference>
<evidence type="ECO:0000256" key="7">
    <source>
        <dbReference type="SAM" id="Phobius"/>
    </source>
</evidence>
<dbReference type="PROSITE" id="PS50262">
    <property type="entry name" value="G_PROTEIN_RECEP_F1_2"/>
    <property type="match status" value="1"/>
</dbReference>
<name>A0A1Y2CCR8_9FUNG</name>
<reference evidence="9 10" key="1">
    <citation type="submission" date="2016-07" db="EMBL/GenBank/DDBJ databases">
        <title>Pervasive Adenine N6-methylation of Active Genes in Fungi.</title>
        <authorList>
            <consortium name="DOE Joint Genome Institute"/>
            <person name="Mondo S.J."/>
            <person name="Dannebaum R.O."/>
            <person name="Kuo R.C."/>
            <person name="Labutti K."/>
            <person name="Haridas S."/>
            <person name="Kuo A."/>
            <person name="Salamov A."/>
            <person name="Ahrendt S.R."/>
            <person name="Lipzen A."/>
            <person name="Sullivan W."/>
            <person name="Andreopoulos W.B."/>
            <person name="Clum A."/>
            <person name="Lindquist E."/>
            <person name="Daum C."/>
            <person name="Ramamoorthy G.K."/>
            <person name="Gryganskyi A."/>
            <person name="Culley D."/>
            <person name="Magnuson J.K."/>
            <person name="James T.Y."/>
            <person name="O'Malley M.A."/>
            <person name="Stajich J.E."/>
            <person name="Spatafora J.W."/>
            <person name="Visel A."/>
            <person name="Grigoriev I.V."/>
        </authorList>
    </citation>
    <scope>NUCLEOTIDE SEQUENCE [LARGE SCALE GENOMIC DNA]</scope>
    <source>
        <strain evidence="9 10">JEL800</strain>
    </source>
</reference>
<feature type="transmembrane region" description="Helical" evidence="7">
    <location>
        <begin position="168"/>
        <end position="188"/>
    </location>
</feature>
<keyword evidence="3 7" id="KW-1133">Transmembrane helix</keyword>
<evidence type="ECO:0000256" key="6">
    <source>
        <dbReference type="ARBA" id="ARBA00023170"/>
    </source>
</evidence>
<keyword evidence="2 7" id="KW-0812">Transmembrane</keyword>
<evidence type="ECO:0000256" key="5">
    <source>
        <dbReference type="ARBA" id="ARBA00023136"/>
    </source>
</evidence>
<dbReference type="OrthoDB" id="2127004at2759"/>
<keyword evidence="4" id="KW-0297">G-protein coupled receptor</keyword>
<evidence type="ECO:0000313" key="10">
    <source>
        <dbReference type="Proteomes" id="UP000193642"/>
    </source>
</evidence>
<dbReference type="GO" id="GO:0004930">
    <property type="term" value="F:G protein-coupled receptor activity"/>
    <property type="evidence" value="ECO:0007669"/>
    <property type="project" value="UniProtKB-KW"/>
</dbReference>
<protein>
    <submittedName>
        <fullName evidence="9">Family A G protein-coupled receptor-like protein</fullName>
    </submittedName>
</protein>
<dbReference type="InterPro" id="IPR000276">
    <property type="entry name" value="GPCR_Rhodpsn"/>
</dbReference>
<gene>
    <name evidence="9" type="ORF">BCR33DRAFT_850338</name>
</gene>
<dbReference type="Gene3D" id="1.20.1070.10">
    <property type="entry name" value="Rhodopsin 7-helix transmembrane proteins"/>
    <property type="match status" value="1"/>
</dbReference>
<comment type="subcellular location">
    <subcellularLocation>
        <location evidence="1">Membrane</location>
        <topology evidence="1">Multi-pass membrane protein</topology>
    </subcellularLocation>
</comment>
<organism evidence="9 10">
    <name type="scientific">Rhizoclosmatium globosum</name>
    <dbReference type="NCBI Taxonomy" id="329046"/>
    <lineage>
        <taxon>Eukaryota</taxon>
        <taxon>Fungi</taxon>
        <taxon>Fungi incertae sedis</taxon>
        <taxon>Chytridiomycota</taxon>
        <taxon>Chytridiomycota incertae sedis</taxon>
        <taxon>Chytridiomycetes</taxon>
        <taxon>Chytridiales</taxon>
        <taxon>Chytriomycetaceae</taxon>
        <taxon>Rhizoclosmatium</taxon>
    </lineage>
</organism>
<evidence type="ECO:0000313" key="9">
    <source>
        <dbReference type="EMBL" id="ORY44838.1"/>
    </source>
</evidence>
<evidence type="ECO:0000259" key="8">
    <source>
        <dbReference type="PROSITE" id="PS50262"/>
    </source>
</evidence>
<keyword evidence="5 7" id="KW-0472">Membrane</keyword>
<dbReference type="InterPro" id="IPR050125">
    <property type="entry name" value="GPCR_opsins"/>
</dbReference>
<feature type="domain" description="G-protein coupled receptors family 1 profile" evidence="8">
    <location>
        <begin position="22"/>
        <end position="287"/>
    </location>
</feature>
<feature type="transmembrane region" description="Helical" evidence="7">
    <location>
        <begin position="6"/>
        <end position="30"/>
    </location>
</feature>
<dbReference type="PANTHER" id="PTHR24240">
    <property type="entry name" value="OPSIN"/>
    <property type="match status" value="1"/>
</dbReference>
<feature type="transmembrane region" description="Helical" evidence="7">
    <location>
        <begin position="42"/>
        <end position="67"/>
    </location>
</feature>
<dbReference type="AlphaFoldDB" id="A0A1Y2CCR8"/>
<feature type="transmembrane region" description="Helical" evidence="7">
    <location>
        <begin position="117"/>
        <end position="138"/>
    </location>
</feature>
<dbReference type="Pfam" id="PF00001">
    <property type="entry name" value="7tm_1"/>
    <property type="match status" value="1"/>
</dbReference>
<accession>A0A1Y2CCR8</accession>